<evidence type="ECO:0000313" key="1">
    <source>
        <dbReference type="EMBL" id="MCM2369645.1"/>
    </source>
</evidence>
<evidence type="ECO:0008006" key="3">
    <source>
        <dbReference type="Google" id="ProtNLM"/>
    </source>
</evidence>
<reference evidence="1 2" key="1">
    <citation type="journal article" date="2022" name="Syst. Appl. Microbiol.">
        <title>Rhodopirellula aestuarii sp. nov., a novel member of the genus Rhodopirellula isolated from brackish sediments collected in the Tagus River estuary, Portugal.</title>
        <authorList>
            <person name="Vitorino I.R."/>
            <person name="Klimek D."/>
            <person name="Calusinska M."/>
            <person name="Lobo-da-Cunha A."/>
            <person name="Vasconcelos V."/>
            <person name="Lage O.M."/>
        </authorList>
    </citation>
    <scope>NUCLEOTIDE SEQUENCE [LARGE SCALE GENOMIC DNA]</scope>
    <source>
        <strain evidence="1 2">ICT_H3.1</strain>
    </source>
</reference>
<proteinExistence type="predicted"/>
<keyword evidence="2" id="KW-1185">Reference proteome</keyword>
<comment type="caution">
    <text evidence="1">The sequence shown here is derived from an EMBL/GenBank/DDBJ whole genome shotgun (WGS) entry which is preliminary data.</text>
</comment>
<dbReference type="Proteomes" id="UP001202961">
    <property type="component" value="Unassembled WGS sequence"/>
</dbReference>
<name>A0ABT0TYJ0_9BACT</name>
<accession>A0ABT0TYJ0</accession>
<gene>
    <name evidence="1" type="ORF">NB063_03305</name>
</gene>
<organism evidence="1 2">
    <name type="scientific">Aporhodopirellula aestuarii</name>
    <dbReference type="NCBI Taxonomy" id="2950107"/>
    <lineage>
        <taxon>Bacteria</taxon>
        <taxon>Pseudomonadati</taxon>
        <taxon>Planctomycetota</taxon>
        <taxon>Planctomycetia</taxon>
        <taxon>Pirellulales</taxon>
        <taxon>Pirellulaceae</taxon>
        <taxon>Aporhodopirellula</taxon>
    </lineage>
</organism>
<sequence length="156" mass="17143">MSRASDVRDAVITALTEHLPDETVEAFIVPSYTREELADGPRIAVRYGNRELTVDQGPDERDITIEIGVVGVTPPNEQSSDEAYRAAQVAACDGFDGLMEQVIALWTPNGVLSRCGMAEHRFTGITQAIQFDPGQLYNHGIWLSMVALTYQDTVDD</sequence>
<dbReference type="EMBL" id="JAMQBK010000012">
    <property type="protein sequence ID" value="MCM2369645.1"/>
    <property type="molecule type" value="Genomic_DNA"/>
</dbReference>
<dbReference type="RefSeq" id="WP_250927316.1">
    <property type="nucleotide sequence ID" value="NZ_JAMQBK010000012.1"/>
</dbReference>
<protein>
    <recommendedName>
        <fullName evidence="3">Tail terminator</fullName>
    </recommendedName>
</protein>
<evidence type="ECO:0000313" key="2">
    <source>
        <dbReference type="Proteomes" id="UP001202961"/>
    </source>
</evidence>